<accession>A0A2S0VVJ7</accession>
<keyword evidence="2" id="KW-1185">Reference proteome</keyword>
<reference evidence="1 2" key="1">
    <citation type="submission" date="2018-01" db="EMBL/GenBank/DDBJ databases">
        <title>Genome sequence of a Cantenovulum-like bacteria.</title>
        <authorList>
            <person name="Tan W.R."/>
            <person name="Lau N.-S."/>
            <person name="Go F."/>
            <person name="Amirul A.-A.A."/>
        </authorList>
    </citation>
    <scope>NUCLEOTIDE SEQUENCE [LARGE SCALE GENOMIC DNA]</scope>
    <source>
        <strain evidence="1 2">CCB-QB4</strain>
    </source>
</reference>
<name>A0A2S0VVJ7_9ALTE</name>
<keyword evidence="1" id="KW-0251">Elongation factor</keyword>
<sequence length="187" mass="21746">MAVHRYQDLIKLFDSTFYQTYNTRLIKGDEEPIYIPANQTCDYNQIVFAHGYFASGLHEIAHWCVAGKQRRQLEDYGYWYLPDGRDNQQQADFEKVEIRPQAYEWILSEAAQFNYRVSCDNLNGSAEPDRHAFRQKIRNEVAIILEQGLPPRVAALVDSLAKFYNTQLPLKIEQFAKQESTMNSKAA</sequence>
<evidence type="ECO:0000313" key="2">
    <source>
        <dbReference type="Proteomes" id="UP000244441"/>
    </source>
</evidence>
<dbReference type="GO" id="GO:0003746">
    <property type="term" value="F:translation elongation factor activity"/>
    <property type="evidence" value="ECO:0007669"/>
    <property type="project" value="UniProtKB-KW"/>
</dbReference>
<evidence type="ECO:0000313" key="1">
    <source>
        <dbReference type="EMBL" id="AWB68203.1"/>
    </source>
</evidence>
<dbReference type="Proteomes" id="UP000244441">
    <property type="component" value="Chromosome"/>
</dbReference>
<gene>
    <name evidence="1" type="ORF">C2869_18080</name>
</gene>
<dbReference type="KEGG" id="cate:C2869_18080"/>
<dbReference type="AlphaFoldDB" id="A0A2S0VVJ7"/>
<dbReference type="EMBL" id="CP026604">
    <property type="protein sequence ID" value="AWB68203.1"/>
    <property type="molecule type" value="Genomic_DNA"/>
</dbReference>
<dbReference type="Pfam" id="PF04315">
    <property type="entry name" value="EpmC"/>
    <property type="match status" value="1"/>
</dbReference>
<dbReference type="OrthoDB" id="5298591at2"/>
<dbReference type="InterPro" id="IPR007411">
    <property type="entry name" value="EpmC"/>
</dbReference>
<proteinExistence type="predicted"/>
<keyword evidence="1" id="KW-0648">Protein biosynthesis</keyword>
<protein>
    <submittedName>
        <fullName evidence="1">Elongation factor P hydroxylase</fullName>
    </submittedName>
</protein>
<organism evidence="1 2">
    <name type="scientific">Saccharobesus litoralis</name>
    <dbReference type="NCBI Taxonomy" id="2172099"/>
    <lineage>
        <taxon>Bacteria</taxon>
        <taxon>Pseudomonadati</taxon>
        <taxon>Pseudomonadota</taxon>
        <taxon>Gammaproteobacteria</taxon>
        <taxon>Alteromonadales</taxon>
        <taxon>Alteromonadaceae</taxon>
        <taxon>Saccharobesus</taxon>
    </lineage>
</organism>